<dbReference type="EC" id="2.3.1.266" evidence="5"/>
<comment type="catalytic activity">
    <reaction evidence="5">
        <text>N-terminal L-alanyl-[ribosomal protein bS18] + acetyl-CoA = N-terminal N(alpha)-acetyl-L-alanyl-[ribosomal protein bS18] + CoA + H(+)</text>
        <dbReference type="Rhea" id="RHEA:43756"/>
        <dbReference type="Rhea" id="RHEA-COMP:10676"/>
        <dbReference type="Rhea" id="RHEA-COMP:10677"/>
        <dbReference type="ChEBI" id="CHEBI:15378"/>
        <dbReference type="ChEBI" id="CHEBI:57287"/>
        <dbReference type="ChEBI" id="CHEBI:57288"/>
        <dbReference type="ChEBI" id="CHEBI:64718"/>
        <dbReference type="ChEBI" id="CHEBI:83683"/>
        <dbReference type="EC" id="2.3.1.266"/>
    </reaction>
</comment>
<evidence type="ECO:0000256" key="2">
    <source>
        <dbReference type="ARBA" id="ARBA00022490"/>
    </source>
</evidence>
<dbReference type="GO" id="GO:0005737">
    <property type="term" value="C:cytoplasm"/>
    <property type="evidence" value="ECO:0007669"/>
    <property type="project" value="UniProtKB-SubCell"/>
</dbReference>
<evidence type="ECO:0000256" key="5">
    <source>
        <dbReference type="RuleBase" id="RU363094"/>
    </source>
</evidence>
<dbReference type="Gene3D" id="3.40.630.30">
    <property type="match status" value="1"/>
</dbReference>
<dbReference type="PANTHER" id="PTHR43420">
    <property type="entry name" value="ACETYLTRANSFERASE"/>
    <property type="match status" value="1"/>
</dbReference>
<name>A0A2K9P050_9FIRM</name>
<keyword evidence="3 7" id="KW-0808">Transferase</keyword>
<feature type="domain" description="N-acetyltransferase" evidence="6">
    <location>
        <begin position="3"/>
        <end position="148"/>
    </location>
</feature>
<evidence type="ECO:0000256" key="1">
    <source>
        <dbReference type="ARBA" id="ARBA00005395"/>
    </source>
</evidence>
<dbReference type="EMBL" id="CP020991">
    <property type="protein sequence ID" value="AUO18229.1"/>
    <property type="molecule type" value="Genomic_DNA"/>
</dbReference>
<keyword evidence="4" id="KW-0012">Acyltransferase</keyword>
<dbReference type="InterPro" id="IPR016181">
    <property type="entry name" value="Acyl_CoA_acyltransferase"/>
</dbReference>
<dbReference type="NCBIfam" id="TIGR01575">
    <property type="entry name" value="rimI"/>
    <property type="match status" value="1"/>
</dbReference>
<gene>
    <name evidence="7" type="ORF">B9O19_00042</name>
</gene>
<evidence type="ECO:0000259" key="6">
    <source>
        <dbReference type="PROSITE" id="PS51186"/>
    </source>
</evidence>
<evidence type="ECO:0000256" key="3">
    <source>
        <dbReference type="ARBA" id="ARBA00022679"/>
    </source>
</evidence>
<dbReference type="Pfam" id="PF00583">
    <property type="entry name" value="Acetyltransf_1"/>
    <property type="match status" value="1"/>
</dbReference>
<keyword evidence="8" id="KW-1185">Reference proteome</keyword>
<evidence type="ECO:0000256" key="4">
    <source>
        <dbReference type="ARBA" id="ARBA00023315"/>
    </source>
</evidence>
<dbReference type="PANTHER" id="PTHR43420:SF44">
    <property type="entry name" value="ACETYLTRANSFERASE YPEA"/>
    <property type="match status" value="1"/>
</dbReference>
<evidence type="ECO:0000313" key="7">
    <source>
        <dbReference type="EMBL" id="AUO18229.1"/>
    </source>
</evidence>
<protein>
    <recommendedName>
        <fullName evidence="5">[Ribosomal protein bS18]-alanine N-acetyltransferase</fullName>
        <ecNumber evidence="5">2.3.1.266</ecNumber>
    </recommendedName>
</protein>
<comment type="subcellular location">
    <subcellularLocation>
        <location evidence="5">Cytoplasm</location>
    </subcellularLocation>
</comment>
<sequence>MDMIFKPMDESHIDRLLKIEEKCFLGDSWTRLMFESEVKNKISSFIVALSNDEEAILGYCCVWFIADFAEITNIAVSPEFWRQGIGKTILYYIIEKSKKNKCKYINLEVKSTNIAAISLYEKMGFVSVGQRKKYYKDNSDAILMTKDL</sequence>
<reference evidence="7 8" key="1">
    <citation type="submission" date="2017-04" db="EMBL/GenBank/DDBJ databases">
        <title>Monoglobus pectinilyticus 14 draft genome.</title>
        <authorList>
            <person name="Kim C."/>
            <person name="Rosendale D.I."/>
            <person name="Kelly W.J."/>
            <person name="Tannock G.W."/>
            <person name="Patchett M.L."/>
            <person name="Jordens J.Z."/>
        </authorList>
    </citation>
    <scope>NUCLEOTIDE SEQUENCE [LARGE SCALE GENOMIC DNA]</scope>
    <source>
        <strain evidence="7 8">14</strain>
    </source>
</reference>
<dbReference type="InterPro" id="IPR000182">
    <property type="entry name" value="GNAT_dom"/>
</dbReference>
<dbReference type="KEGG" id="mpec:B9O19_00042"/>
<dbReference type="CDD" id="cd04301">
    <property type="entry name" value="NAT_SF"/>
    <property type="match status" value="1"/>
</dbReference>
<dbReference type="Proteomes" id="UP000235589">
    <property type="component" value="Chromosome"/>
</dbReference>
<dbReference type="GO" id="GO:0008999">
    <property type="term" value="F:protein-N-terminal-alanine acetyltransferase activity"/>
    <property type="evidence" value="ECO:0007669"/>
    <property type="project" value="UniProtKB-EC"/>
</dbReference>
<organism evidence="7 8">
    <name type="scientific">Monoglobus pectinilyticus</name>
    <dbReference type="NCBI Taxonomy" id="1981510"/>
    <lineage>
        <taxon>Bacteria</taxon>
        <taxon>Bacillati</taxon>
        <taxon>Bacillota</taxon>
        <taxon>Clostridia</taxon>
        <taxon>Monoglobales</taxon>
        <taxon>Monoglobaceae</taxon>
        <taxon>Monoglobus</taxon>
    </lineage>
</organism>
<proteinExistence type="inferred from homology"/>
<accession>A0A2K9P050</accession>
<dbReference type="SUPFAM" id="SSF55729">
    <property type="entry name" value="Acyl-CoA N-acyltransferases (Nat)"/>
    <property type="match status" value="1"/>
</dbReference>
<evidence type="ECO:0000313" key="8">
    <source>
        <dbReference type="Proteomes" id="UP000235589"/>
    </source>
</evidence>
<dbReference type="PROSITE" id="PS51186">
    <property type="entry name" value="GNAT"/>
    <property type="match status" value="1"/>
</dbReference>
<dbReference type="RefSeq" id="WP_102364585.1">
    <property type="nucleotide sequence ID" value="NZ_CP020991.1"/>
</dbReference>
<keyword evidence="2 5" id="KW-0963">Cytoplasm</keyword>
<dbReference type="InterPro" id="IPR050680">
    <property type="entry name" value="YpeA/RimI_acetyltransf"/>
</dbReference>
<dbReference type="GeneID" id="98061475"/>
<comment type="similarity">
    <text evidence="1 5">Belongs to the acetyltransferase family. RimI subfamily.</text>
</comment>
<dbReference type="AlphaFoldDB" id="A0A2K9P050"/>
<dbReference type="InterPro" id="IPR006464">
    <property type="entry name" value="AcTrfase_RimI/Ard1"/>
</dbReference>
<comment type="function">
    <text evidence="5">Acetylates the N-terminal alanine of ribosomal protein bS18.</text>
</comment>
<dbReference type="OrthoDB" id="9794566at2"/>